<dbReference type="EMBL" id="JAGPXF010000003">
    <property type="protein sequence ID" value="KAH7252270.1"/>
    <property type="molecule type" value="Genomic_DNA"/>
</dbReference>
<proteinExistence type="predicted"/>
<name>A0A8K0WDP6_9HYPO</name>
<feature type="region of interest" description="Disordered" evidence="1">
    <location>
        <begin position="77"/>
        <end position="116"/>
    </location>
</feature>
<evidence type="ECO:0000313" key="3">
    <source>
        <dbReference type="Proteomes" id="UP000813427"/>
    </source>
</evidence>
<organism evidence="2 3">
    <name type="scientific">Fusarium tricinctum</name>
    <dbReference type="NCBI Taxonomy" id="61284"/>
    <lineage>
        <taxon>Eukaryota</taxon>
        <taxon>Fungi</taxon>
        <taxon>Dikarya</taxon>
        <taxon>Ascomycota</taxon>
        <taxon>Pezizomycotina</taxon>
        <taxon>Sordariomycetes</taxon>
        <taxon>Hypocreomycetidae</taxon>
        <taxon>Hypocreales</taxon>
        <taxon>Nectriaceae</taxon>
        <taxon>Fusarium</taxon>
        <taxon>Fusarium tricinctum species complex</taxon>
    </lineage>
</organism>
<reference evidence="2" key="1">
    <citation type="journal article" date="2021" name="Nat. Commun.">
        <title>Genetic determinants of endophytism in the Arabidopsis root mycobiome.</title>
        <authorList>
            <person name="Mesny F."/>
            <person name="Miyauchi S."/>
            <person name="Thiergart T."/>
            <person name="Pickel B."/>
            <person name="Atanasova L."/>
            <person name="Karlsson M."/>
            <person name="Huettel B."/>
            <person name="Barry K.W."/>
            <person name="Haridas S."/>
            <person name="Chen C."/>
            <person name="Bauer D."/>
            <person name="Andreopoulos W."/>
            <person name="Pangilinan J."/>
            <person name="LaButti K."/>
            <person name="Riley R."/>
            <person name="Lipzen A."/>
            <person name="Clum A."/>
            <person name="Drula E."/>
            <person name="Henrissat B."/>
            <person name="Kohler A."/>
            <person name="Grigoriev I.V."/>
            <person name="Martin F.M."/>
            <person name="Hacquard S."/>
        </authorList>
    </citation>
    <scope>NUCLEOTIDE SEQUENCE</scope>
    <source>
        <strain evidence="2">MPI-SDFR-AT-0068</strain>
    </source>
</reference>
<feature type="compositionally biased region" description="Basic and acidic residues" evidence="1">
    <location>
        <begin position="87"/>
        <end position="100"/>
    </location>
</feature>
<evidence type="ECO:0000313" key="2">
    <source>
        <dbReference type="EMBL" id="KAH7252270.1"/>
    </source>
</evidence>
<gene>
    <name evidence="2" type="ORF">BKA59DRAFT_154736</name>
</gene>
<evidence type="ECO:0000256" key="1">
    <source>
        <dbReference type="SAM" id="MobiDB-lite"/>
    </source>
</evidence>
<sequence length="116" mass="13295">MSQSFHWKTYQAVELLFAFCGLVRSKDSVEGRALIRVKAMRLVDLRWLADRQTDMLLLEQSGPTACFAKYDSGVMRGEKGGRKKRQRVEAREKRNYDSVKSKSMSQTGRKYGRGGL</sequence>
<dbReference type="AlphaFoldDB" id="A0A8K0WDP6"/>
<accession>A0A8K0WDP6</accession>
<protein>
    <submittedName>
        <fullName evidence="2">Uncharacterized protein</fullName>
    </submittedName>
</protein>
<dbReference type="Proteomes" id="UP000813427">
    <property type="component" value="Unassembled WGS sequence"/>
</dbReference>
<comment type="caution">
    <text evidence="2">The sequence shown here is derived from an EMBL/GenBank/DDBJ whole genome shotgun (WGS) entry which is preliminary data.</text>
</comment>
<keyword evidence="3" id="KW-1185">Reference proteome</keyword>